<protein>
    <submittedName>
        <fullName evidence="2">Lipoprotein</fullName>
    </submittedName>
</protein>
<sequence>MNRFLGLCGLVFALVLTGCAKPVPYDYTAFKQSKPKSILVLPPVNHSPDVKASYSLLSQVTYPLAESGYYVLPVAVVDETFKQNGLSTAADIHALSTTKLHQIFGADAALYLDVKEYGTSYIVINSETRVSADARLVDLRTGKLLWSGSATASSNEQQSNSNGGIIGILVQAAVNQIADTISDKGHDVAGVTSARLLAAGHSRGMLYGPRSLQYGKETY</sequence>
<evidence type="ECO:0000313" key="2">
    <source>
        <dbReference type="EMBL" id="KGA31851.1"/>
    </source>
</evidence>
<dbReference type="Proteomes" id="UP000029435">
    <property type="component" value="Unassembled WGS sequence"/>
</dbReference>
<keyword evidence="1" id="KW-0732">Signal</keyword>
<comment type="caution">
    <text evidence="2">The sequence shown here is derived from an EMBL/GenBank/DDBJ whole genome shotgun (WGS) entry which is preliminary data.</text>
</comment>
<dbReference type="AlphaFoldDB" id="A0A0M2EYM3"/>
<keyword evidence="2" id="KW-0449">Lipoprotein</keyword>
<dbReference type="STRING" id="180957.B5S52_22190"/>
<name>A0A0M2EYM3_9GAMM</name>
<dbReference type="EMBL" id="JQOD01000008">
    <property type="protein sequence ID" value="KGA31851.1"/>
    <property type="molecule type" value="Genomic_DNA"/>
</dbReference>
<feature type="signal peptide" evidence="1">
    <location>
        <begin position="1"/>
        <end position="20"/>
    </location>
</feature>
<feature type="chain" id="PRO_5005632645" evidence="1">
    <location>
        <begin position="21"/>
        <end position="219"/>
    </location>
</feature>
<dbReference type="InterPro" id="IPR008517">
    <property type="entry name" value="GNA1162-like"/>
</dbReference>
<accession>A0A0M2EYM3</accession>
<gene>
    <name evidence="2" type="ORF">KU74_19790</name>
</gene>
<dbReference type="Pfam" id="PF05643">
    <property type="entry name" value="GNA1162-like"/>
    <property type="match status" value="1"/>
</dbReference>
<organism evidence="2 3">
    <name type="scientific">Pectobacterium brasiliense</name>
    <dbReference type="NCBI Taxonomy" id="180957"/>
    <lineage>
        <taxon>Bacteria</taxon>
        <taxon>Pseudomonadati</taxon>
        <taxon>Pseudomonadota</taxon>
        <taxon>Gammaproteobacteria</taxon>
        <taxon>Enterobacterales</taxon>
        <taxon>Pectobacteriaceae</taxon>
        <taxon>Pectobacterium</taxon>
    </lineage>
</organism>
<evidence type="ECO:0000256" key="1">
    <source>
        <dbReference type="SAM" id="SignalP"/>
    </source>
</evidence>
<evidence type="ECO:0000313" key="3">
    <source>
        <dbReference type="Proteomes" id="UP000029435"/>
    </source>
</evidence>
<dbReference type="RefSeq" id="WP_039317511.1">
    <property type="nucleotide sequence ID" value="NZ_JQOD01000008.1"/>
</dbReference>
<reference evidence="2 3" key="1">
    <citation type="submission" date="2014-08" db="EMBL/GenBank/DDBJ databases">
        <title>Genome sequences of NCPPB Pectobacterium isolates.</title>
        <authorList>
            <person name="Glover R.H."/>
            <person name="Sapp M."/>
            <person name="Elphinstone J."/>
        </authorList>
    </citation>
    <scope>NUCLEOTIDE SEQUENCE [LARGE SCALE GENOMIC DNA]</scope>
    <source>
        <strain evidence="2 3">LMG 21372</strain>
    </source>
</reference>
<dbReference type="Gene3D" id="3.40.50.10610">
    <property type="entry name" value="ABC-type transport auxiliary lipoprotein component"/>
    <property type="match status" value="1"/>
</dbReference>
<proteinExistence type="predicted"/>
<dbReference type="PROSITE" id="PS51257">
    <property type="entry name" value="PROKAR_LIPOPROTEIN"/>
    <property type="match status" value="1"/>
</dbReference>
<dbReference type="OrthoDB" id="1014694at2"/>